<dbReference type="InterPro" id="IPR003195">
    <property type="entry name" value="TFIID_TAF13"/>
</dbReference>
<keyword evidence="4" id="KW-0804">Transcription</keyword>
<name>A0A8K0X9C3_9PEZI</name>
<dbReference type="PANTHER" id="PTHR11380:SF16">
    <property type="entry name" value="TRANSCRIPTION INITIATION PROTEIN SPT3 HOMOLOG"/>
    <property type="match status" value="1"/>
</dbReference>
<keyword evidence="2" id="KW-0805">Transcription regulation</keyword>
<dbReference type="Proteomes" id="UP000813385">
    <property type="component" value="Unassembled WGS sequence"/>
</dbReference>
<dbReference type="AlphaFoldDB" id="A0A8K0X9C3"/>
<keyword evidence="5" id="KW-0539">Nucleus</keyword>
<keyword evidence="3" id="KW-0010">Activator</keyword>
<dbReference type="GO" id="GO:0005634">
    <property type="term" value="C:nucleus"/>
    <property type="evidence" value="ECO:0007669"/>
    <property type="project" value="UniProtKB-SubCell"/>
</dbReference>
<dbReference type="EMBL" id="JAGPXD010000001">
    <property type="protein sequence ID" value="KAH7374810.1"/>
    <property type="molecule type" value="Genomic_DNA"/>
</dbReference>
<dbReference type="Gene3D" id="1.10.20.10">
    <property type="entry name" value="Histone, subunit A"/>
    <property type="match status" value="1"/>
</dbReference>
<evidence type="ECO:0000313" key="7">
    <source>
        <dbReference type="EMBL" id="KAH7374810.1"/>
    </source>
</evidence>
<gene>
    <name evidence="7" type="ORF">B0T11DRAFT_234118</name>
</gene>
<comment type="subcellular location">
    <subcellularLocation>
        <location evidence="1">Nucleus</location>
    </subcellularLocation>
</comment>
<reference evidence="7" key="1">
    <citation type="journal article" date="2021" name="Nat. Commun.">
        <title>Genetic determinants of endophytism in the Arabidopsis root mycobiome.</title>
        <authorList>
            <person name="Mesny F."/>
            <person name="Miyauchi S."/>
            <person name="Thiergart T."/>
            <person name="Pickel B."/>
            <person name="Atanasova L."/>
            <person name="Karlsson M."/>
            <person name="Huettel B."/>
            <person name="Barry K.W."/>
            <person name="Haridas S."/>
            <person name="Chen C."/>
            <person name="Bauer D."/>
            <person name="Andreopoulos W."/>
            <person name="Pangilinan J."/>
            <person name="LaButti K."/>
            <person name="Riley R."/>
            <person name="Lipzen A."/>
            <person name="Clum A."/>
            <person name="Drula E."/>
            <person name="Henrissat B."/>
            <person name="Kohler A."/>
            <person name="Grigoriev I.V."/>
            <person name="Martin F.M."/>
            <person name="Hacquard S."/>
        </authorList>
    </citation>
    <scope>NUCLEOTIDE SEQUENCE</scope>
    <source>
        <strain evidence="7">MPI-CAGE-AT-0016</strain>
    </source>
</reference>
<protein>
    <submittedName>
        <fullName evidence="7">Transcription initiation factor IID, 18kD subunit-domain-containing protein</fullName>
    </submittedName>
</protein>
<keyword evidence="8" id="KW-1185">Reference proteome</keyword>
<evidence type="ECO:0000256" key="2">
    <source>
        <dbReference type="ARBA" id="ARBA00023015"/>
    </source>
</evidence>
<dbReference type="OrthoDB" id="66982at2759"/>
<accession>A0A8K0X9C3</accession>
<evidence type="ECO:0000256" key="5">
    <source>
        <dbReference type="ARBA" id="ARBA00023242"/>
    </source>
</evidence>
<evidence type="ECO:0000256" key="3">
    <source>
        <dbReference type="ARBA" id="ARBA00023159"/>
    </source>
</evidence>
<organism evidence="7 8">
    <name type="scientific">Plectosphaerella cucumerina</name>
    <dbReference type="NCBI Taxonomy" id="40658"/>
    <lineage>
        <taxon>Eukaryota</taxon>
        <taxon>Fungi</taxon>
        <taxon>Dikarya</taxon>
        <taxon>Ascomycota</taxon>
        <taxon>Pezizomycotina</taxon>
        <taxon>Sordariomycetes</taxon>
        <taxon>Hypocreomycetidae</taxon>
        <taxon>Glomerellales</taxon>
        <taxon>Plectosphaerellaceae</taxon>
        <taxon>Plectosphaerella</taxon>
    </lineage>
</organism>
<dbReference type="FunFam" id="1.10.20.10:FF:000023">
    <property type="entry name" value="transcription initiation protein SPT3 homolog"/>
    <property type="match status" value="1"/>
</dbReference>
<dbReference type="GO" id="GO:0000124">
    <property type="term" value="C:SAGA complex"/>
    <property type="evidence" value="ECO:0007669"/>
    <property type="project" value="TreeGrafter"/>
</dbReference>
<comment type="caution">
    <text evidence="7">The sequence shown here is derived from an EMBL/GenBank/DDBJ whole genome shotgun (WGS) entry which is preliminary data.</text>
</comment>
<dbReference type="Pfam" id="PF02269">
    <property type="entry name" value="TFIID-18kDa"/>
    <property type="match status" value="1"/>
</dbReference>
<dbReference type="GO" id="GO:0003712">
    <property type="term" value="F:transcription coregulator activity"/>
    <property type="evidence" value="ECO:0007669"/>
    <property type="project" value="TreeGrafter"/>
</dbReference>
<evidence type="ECO:0000256" key="1">
    <source>
        <dbReference type="ARBA" id="ARBA00004123"/>
    </source>
</evidence>
<dbReference type="GO" id="GO:0006366">
    <property type="term" value="P:transcription by RNA polymerase II"/>
    <property type="evidence" value="ECO:0007669"/>
    <property type="project" value="InterPro"/>
</dbReference>
<dbReference type="GO" id="GO:0046982">
    <property type="term" value="F:protein heterodimerization activity"/>
    <property type="evidence" value="ECO:0007669"/>
    <property type="project" value="InterPro"/>
</dbReference>
<dbReference type="SUPFAM" id="SSF47113">
    <property type="entry name" value="Histone-fold"/>
    <property type="match status" value="1"/>
</dbReference>
<dbReference type="GO" id="GO:0006357">
    <property type="term" value="P:regulation of transcription by RNA polymerase II"/>
    <property type="evidence" value="ECO:0007669"/>
    <property type="project" value="UniProtKB-ARBA"/>
</dbReference>
<sequence length="338" mass="37960">MVLGLWMHTKCLVHYRLLTINPISLFLPAHSELHASTGTPIMAAMTPQFKQEIQQMMYIAGETQDASDDTTNLIEDIIHGQVVHLLTTASDLAFRRGSRIFTVADLIFQFRHDTARVDRLRTFLIWKAIRKTAKGADDKDGVEDEEPEVEVAQSMKAIPTVNLPWDPASYFSQQLPDADDAAADALTSAASLEKLQRDDERTRDMTLDEYATWSEYRHASFTWRKVKRFRAWSGLGVIAEHRHGDDVLDVLGFITSEMVKTLTIEAMAVQSEEGRGVDVAPSSKTAVEGLFGTTMKGRDAVKARHVRVAFQRLQAVPKKRRAMLVGTRLPTRQGLQLI</sequence>
<comment type="similarity">
    <text evidence="6">Belongs to the SPT3 family.</text>
</comment>
<dbReference type="CDD" id="cd22926">
    <property type="entry name" value="HFD_SPT3"/>
    <property type="match status" value="1"/>
</dbReference>
<evidence type="ECO:0000256" key="4">
    <source>
        <dbReference type="ARBA" id="ARBA00023163"/>
    </source>
</evidence>
<proteinExistence type="inferred from homology"/>
<evidence type="ECO:0000313" key="8">
    <source>
        <dbReference type="Proteomes" id="UP000813385"/>
    </source>
</evidence>
<dbReference type="InterPro" id="IPR009072">
    <property type="entry name" value="Histone-fold"/>
</dbReference>
<dbReference type="PANTHER" id="PTHR11380">
    <property type="entry name" value="TRANSCRIPTION INITIATION FACTOR TFIID/SUPT3-RELATED"/>
    <property type="match status" value="1"/>
</dbReference>
<evidence type="ECO:0000256" key="6">
    <source>
        <dbReference type="ARBA" id="ARBA00061274"/>
    </source>
</evidence>